<dbReference type="NCBIfam" id="TIGR02605">
    <property type="entry name" value="CxxC_CxxC_SSSS"/>
    <property type="match status" value="1"/>
</dbReference>
<dbReference type="InterPro" id="IPR013429">
    <property type="entry name" value="Regulatory_FmdB_Zinc_ribbon"/>
</dbReference>
<dbReference type="Proteomes" id="UP000025229">
    <property type="component" value="Chromosome"/>
</dbReference>
<accession>A0A023X5U1</accession>
<dbReference type="STRING" id="42256.RradSPS_2564"/>
<reference evidence="4" key="2">
    <citation type="submission" date="2023-11" db="EMBL/GenBank/DDBJ databases">
        <title>MicrobeMod: A computational toolkit for identifying prokaryotic methylation and restriction-modification with nanopore sequencing.</title>
        <authorList>
            <person name="Crits-Christoph A."/>
            <person name="Kang S.C."/>
            <person name="Lee H."/>
            <person name="Ostrov N."/>
        </authorList>
    </citation>
    <scope>NUCLEOTIDE SEQUENCE</scope>
    <source>
        <strain evidence="4">ATCC 51242</strain>
    </source>
</reference>
<organism evidence="3 5">
    <name type="scientific">Rubrobacter radiotolerans</name>
    <name type="common">Arthrobacter radiotolerans</name>
    <dbReference type="NCBI Taxonomy" id="42256"/>
    <lineage>
        <taxon>Bacteria</taxon>
        <taxon>Bacillati</taxon>
        <taxon>Actinomycetota</taxon>
        <taxon>Rubrobacteria</taxon>
        <taxon>Rubrobacterales</taxon>
        <taxon>Rubrobacteraceae</taxon>
        <taxon>Rubrobacter</taxon>
    </lineage>
</organism>
<dbReference type="Pfam" id="PF09723">
    <property type="entry name" value="Zn_ribbon_8"/>
    <property type="match status" value="1"/>
</dbReference>
<name>A0A023X5U1_RUBRA</name>
<evidence type="ECO:0000313" key="4">
    <source>
        <dbReference type="EMBL" id="MDX5892486.1"/>
    </source>
</evidence>
<evidence type="ECO:0000259" key="2">
    <source>
        <dbReference type="SMART" id="SM00834"/>
    </source>
</evidence>
<dbReference type="EMBL" id="CP007514">
    <property type="protein sequence ID" value="AHY47847.1"/>
    <property type="molecule type" value="Genomic_DNA"/>
</dbReference>
<protein>
    <submittedName>
        <fullName evidence="3">Putative regulatory protein, FmdB family</fullName>
    </submittedName>
    <submittedName>
        <fullName evidence="4">Zinc ribbon domain-containing protein</fullName>
    </submittedName>
</protein>
<dbReference type="OrthoDB" id="9792898at2"/>
<dbReference type="RefSeq" id="WP_038683152.1">
    <property type="nucleotide sequence ID" value="NZ_CP007514.1"/>
</dbReference>
<evidence type="ECO:0000256" key="1">
    <source>
        <dbReference type="SAM" id="MobiDB-lite"/>
    </source>
</evidence>
<sequence length="91" mass="10102">MPIYDFDCERCGPFEARLGLDESSGALDCPDCGTSARRVYSMPAFKAFSAGQRKLRRIGERGSEPTVSVKPPVPQKPHRHAHPGRPWQLGH</sequence>
<keyword evidence="5" id="KW-1185">Reference proteome</keyword>
<dbReference type="EMBL" id="JAWXXX010000001">
    <property type="protein sequence ID" value="MDX5892486.1"/>
    <property type="molecule type" value="Genomic_DNA"/>
</dbReference>
<dbReference type="Proteomes" id="UP001281130">
    <property type="component" value="Unassembled WGS sequence"/>
</dbReference>
<dbReference type="HOGENOM" id="CLU_136025_2_0_11"/>
<dbReference type="AlphaFoldDB" id="A0A023X5U1"/>
<dbReference type="KEGG" id="rrd:RradSPS_2564"/>
<gene>
    <name evidence="3" type="ORF">RradSPS_2564</name>
    <name evidence="4" type="ORF">SIL72_00450</name>
</gene>
<evidence type="ECO:0000313" key="3">
    <source>
        <dbReference type="EMBL" id="AHY47847.1"/>
    </source>
</evidence>
<dbReference type="eggNOG" id="COG2331">
    <property type="taxonomic scope" value="Bacteria"/>
</dbReference>
<feature type="region of interest" description="Disordered" evidence="1">
    <location>
        <begin position="51"/>
        <end position="91"/>
    </location>
</feature>
<feature type="domain" description="Putative regulatory protein FmdB zinc ribbon" evidence="2">
    <location>
        <begin position="1"/>
        <end position="41"/>
    </location>
</feature>
<evidence type="ECO:0000313" key="5">
    <source>
        <dbReference type="Proteomes" id="UP000025229"/>
    </source>
</evidence>
<reference evidence="3 5" key="1">
    <citation type="submission" date="2014-03" db="EMBL/GenBank/DDBJ databases">
        <title>Complete genome sequence of the Radio-Resistant Rubrobacter radiotolerans RSPS-4.</title>
        <authorList>
            <person name="Egas C.C."/>
            <person name="Barroso C.C."/>
            <person name="Froufe H.J.C."/>
            <person name="Pacheco J.J."/>
            <person name="Albuquerque L.L."/>
            <person name="da Costa M.M.S."/>
        </authorList>
    </citation>
    <scope>NUCLEOTIDE SEQUENCE [LARGE SCALE GENOMIC DNA]</scope>
    <source>
        <strain evidence="3 5">RSPS-4</strain>
    </source>
</reference>
<proteinExistence type="predicted"/>
<dbReference type="SMART" id="SM00834">
    <property type="entry name" value="CxxC_CXXC_SSSS"/>
    <property type="match status" value="1"/>
</dbReference>